<comment type="caution">
    <text evidence="3">The sequence shown here is derived from an EMBL/GenBank/DDBJ whole genome shotgun (WGS) entry which is preliminary data.</text>
</comment>
<keyword evidence="2" id="KW-0472">Membrane</keyword>
<dbReference type="AlphaFoldDB" id="A0A9N8E2M0"/>
<dbReference type="InterPro" id="IPR027417">
    <property type="entry name" value="P-loop_NTPase"/>
</dbReference>
<dbReference type="SUPFAM" id="SSF52540">
    <property type="entry name" value="P-loop containing nucleoside triphosphate hydrolases"/>
    <property type="match status" value="1"/>
</dbReference>
<organism evidence="3 4">
    <name type="scientific">Seminavis robusta</name>
    <dbReference type="NCBI Taxonomy" id="568900"/>
    <lineage>
        <taxon>Eukaryota</taxon>
        <taxon>Sar</taxon>
        <taxon>Stramenopiles</taxon>
        <taxon>Ochrophyta</taxon>
        <taxon>Bacillariophyta</taxon>
        <taxon>Bacillariophyceae</taxon>
        <taxon>Bacillariophycidae</taxon>
        <taxon>Naviculales</taxon>
        <taxon>Naviculaceae</taxon>
        <taxon>Seminavis</taxon>
    </lineage>
</organism>
<keyword evidence="2" id="KW-0812">Transmembrane</keyword>
<evidence type="ECO:0000256" key="2">
    <source>
        <dbReference type="SAM" id="Phobius"/>
    </source>
</evidence>
<evidence type="ECO:0000313" key="3">
    <source>
        <dbReference type="EMBL" id="CAB9510574.1"/>
    </source>
</evidence>
<name>A0A9N8E2M0_9STRA</name>
<evidence type="ECO:0000256" key="1">
    <source>
        <dbReference type="SAM" id="MobiDB-lite"/>
    </source>
</evidence>
<dbReference type="OrthoDB" id="42209at2759"/>
<sequence>MRSQLFYMEDMSHQSHAIESGDDIATTGTKGNDGKSPYQRQRRLCRIFSGVMAAFFAYQMFVAHVLAGMVPDIEVDKETGRKRIRRRPERLQKMGLDGKMRQRTPLDGIIEGHLHLIDITVPTHDAITSTRYNVQGTFCVIEWAKQQKDPASVPLFSDLIESSALCSTTTHTADLYDVAYNARQWDLHMRNNTLNHDIWKREQNRHIPQPEAAPIERSIPPTAFVFHESRCGSTLVSNLLAAFSPETTKVYSEAAAPLKALQACSHDGEKCPSQTIHRTLVRDVFYMMGRTQRGDIFHPDHNVFYKLQPAAVHYIPLLETSLSQPVPWMYLYRDNVHVMQSHFQGSVIDPTSEETNFLGVKKAPKCLDGYRSTAEQPPVLTQLVARQGRTVQSLSAEEYCAAYLASLSESAMQHYHTAQKQSQWHQKTPHFFVSYRQLPDVIWDHVLPSLGMSLKAKDIHRMEKVAALYTQGRTSGKKQMVFTGDNAHKEANVPAKIDQAAHVFMDATFAKLEALANATLKAPKMANDEEDEGA</sequence>
<reference evidence="3" key="1">
    <citation type="submission" date="2020-06" db="EMBL/GenBank/DDBJ databases">
        <authorList>
            <consortium name="Plant Systems Biology data submission"/>
        </authorList>
    </citation>
    <scope>NUCLEOTIDE SEQUENCE</scope>
    <source>
        <strain evidence="3">D6</strain>
    </source>
</reference>
<accession>A0A9N8E2M0</accession>
<feature type="region of interest" description="Disordered" evidence="1">
    <location>
        <begin position="17"/>
        <end position="37"/>
    </location>
</feature>
<dbReference type="EMBL" id="CAICTM010000441">
    <property type="protein sequence ID" value="CAB9510574.1"/>
    <property type="molecule type" value="Genomic_DNA"/>
</dbReference>
<keyword evidence="4" id="KW-1185">Reference proteome</keyword>
<feature type="transmembrane region" description="Helical" evidence="2">
    <location>
        <begin position="44"/>
        <end position="67"/>
    </location>
</feature>
<keyword evidence="2" id="KW-1133">Transmembrane helix</keyword>
<proteinExistence type="predicted"/>
<gene>
    <name evidence="3" type="ORF">SEMRO_442_G143930.1</name>
</gene>
<dbReference type="Proteomes" id="UP001153069">
    <property type="component" value="Unassembled WGS sequence"/>
</dbReference>
<evidence type="ECO:0000313" key="4">
    <source>
        <dbReference type="Proteomes" id="UP001153069"/>
    </source>
</evidence>
<protein>
    <submittedName>
        <fullName evidence="3">Inherit from bactNOG: aspartyl asparaginyl beta-hydroxylase</fullName>
    </submittedName>
</protein>